<protein>
    <submittedName>
        <fullName evidence="4">CCHC-type domain-containing protein</fullName>
    </submittedName>
</protein>
<keyword evidence="1" id="KW-0479">Metal-binding</keyword>
<dbReference type="EMBL" id="BMAO01030537">
    <property type="protein sequence ID" value="GFQ68703.1"/>
    <property type="molecule type" value="Genomic_DNA"/>
</dbReference>
<dbReference type="PANTHER" id="PTHR33194:SF4">
    <property type="entry name" value="CCHC-TYPE DOMAIN-CONTAINING PROTEIN"/>
    <property type="match status" value="1"/>
</dbReference>
<dbReference type="PROSITE" id="PS50158">
    <property type="entry name" value="ZF_CCHC"/>
    <property type="match status" value="1"/>
</dbReference>
<dbReference type="InterPro" id="IPR001878">
    <property type="entry name" value="Znf_CCHC"/>
</dbReference>
<dbReference type="OrthoDB" id="6433776at2759"/>
<name>A0A8X6KDL5_TRICU</name>
<keyword evidence="5" id="KW-1185">Reference proteome</keyword>
<proteinExistence type="predicted"/>
<dbReference type="InterPro" id="IPR005162">
    <property type="entry name" value="Retrotrans_gag_dom"/>
</dbReference>
<evidence type="ECO:0000256" key="2">
    <source>
        <dbReference type="SAM" id="MobiDB-lite"/>
    </source>
</evidence>
<reference evidence="4" key="1">
    <citation type="submission" date="2020-07" db="EMBL/GenBank/DDBJ databases">
        <title>Multicomponent nature underlies the extraordinary mechanical properties of spider dragline silk.</title>
        <authorList>
            <person name="Kono N."/>
            <person name="Nakamura H."/>
            <person name="Mori M."/>
            <person name="Yoshida Y."/>
            <person name="Ohtoshi R."/>
            <person name="Malay A.D."/>
            <person name="Moran D.A.P."/>
            <person name="Tomita M."/>
            <person name="Numata K."/>
            <person name="Arakawa K."/>
        </authorList>
    </citation>
    <scope>NUCLEOTIDE SEQUENCE</scope>
</reference>
<feature type="compositionally biased region" description="Polar residues" evidence="2">
    <location>
        <begin position="539"/>
        <end position="551"/>
    </location>
</feature>
<comment type="caution">
    <text evidence="4">The sequence shown here is derived from an EMBL/GenBank/DDBJ whole genome shotgun (WGS) entry which is preliminary data.</text>
</comment>
<dbReference type="SUPFAM" id="SSF57756">
    <property type="entry name" value="Retrovirus zinc finger-like domains"/>
    <property type="match status" value="1"/>
</dbReference>
<dbReference type="InterPro" id="IPR016039">
    <property type="entry name" value="Thiolase-like"/>
</dbReference>
<feature type="region of interest" description="Disordered" evidence="2">
    <location>
        <begin position="415"/>
        <end position="450"/>
    </location>
</feature>
<dbReference type="Gene3D" id="3.40.47.10">
    <property type="match status" value="1"/>
</dbReference>
<evidence type="ECO:0000313" key="5">
    <source>
        <dbReference type="Proteomes" id="UP000887116"/>
    </source>
</evidence>
<organism evidence="4 5">
    <name type="scientific">Trichonephila clavata</name>
    <name type="common">Joro spider</name>
    <name type="synonym">Nephila clavata</name>
    <dbReference type="NCBI Taxonomy" id="2740835"/>
    <lineage>
        <taxon>Eukaryota</taxon>
        <taxon>Metazoa</taxon>
        <taxon>Ecdysozoa</taxon>
        <taxon>Arthropoda</taxon>
        <taxon>Chelicerata</taxon>
        <taxon>Arachnida</taxon>
        <taxon>Araneae</taxon>
        <taxon>Araneomorphae</taxon>
        <taxon>Entelegynae</taxon>
        <taxon>Araneoidea</taxon>
        <taxon>Nephilidae</taxon>
        <taxon>Trichonephila</taxon>
    </lineage>
</organism>
<sequence>YNPDELRGGNIGVFIGNSYLDTHEFFLRDAESINQNIAPGCMNNFLASRISHVFDFKEEILLCEAKPRILKFSARDEVRRKNIFLLDKVLPEDDSRCFFTLLERRFRIFHYAIKEPRARQDEQDAERLRRSRRTQGLPPEFGFYEKPKRAATSKRDMTDEKQDAQTILMTPTVLAESRKPTIFRGEPGQDPIKWLKEYQKVSLYNRWDDTMQLANVHFFLDGTARKWYENNEDNFTSWTLLENGLKAAFGETQTYVRRAKDRLKSRAQQPGECIQSYIQDVLELCKQAEPNMPEEDKVSHLMKGVAEYLFQALLARDVQTSADFTRWCLYIEEMKQKRLRSYKFERLPTVVPIAANDEVTDLMSLIRQVVREEMQRVFSHPLNIKKPELQSIEAIIKDEVDRSLATITSQPITSNQQFFSSAQRPTLKTPRRPTTYAARSPIIVPPPQYEAQRKTDLWRTADSRPVCFHCGRPGHVVRYCRERRAIFNDYRRNNPRNYNFPDEYENNANHDAPFRRRSPSPARGRSPTRRTRSRSATSYRISNQSPNREEN</sequence>
<dbReference type="GO" id="GO:0008270">
    <property type="term" value="F:zinc ion binding"/>
    <property type="evidence" value="ECO:0007669"/>
    <property type="project" value="UniProtKB-KW"/>
</dbReference>
<dbReference type="AlphaFoldDB" id="A0A8X6KDL5"/>
<feature type="compositionally biased region" description="Low complexity" evidence="2">
    <location>
        <begin position="424"/>
        <end position="435"/>
    </location>
</feature>
<dbReference type="GO" id="GO:0016746">
    <property type="term" value="F:acyltransferase activity"/>
    <property type="evidence" value="ECO:0007669"/>
    <property type="project" value="InterPro"/>
</dbReference>
<dbReference type="GO" id="GO:0003676">
    <property type="term" value="F:nucleic acid binding"/>
    <property type="evidence" value="ECO:0007669"/>
    <property type="project" value="InterPro"/>
</dbReference>
<feature type="region of interest" description="Disordered" evidence="2">
    <location>
        <begin position="492"/>
        <end position="551"/>
    </location>
</feature>
<dbReference type="SUPFAM" id="SSF53901">
    <property type="entry name" value="Thiolase-like"/>
    <property type="match status" value="1"/>
</dbReference>
<evidence type="ECO:0000313" key="4">
    <source>
        <dbReference type="EMBL" id="GFQ68703.1"/>
    </source>
</evidence>
<feature type="non-terminal residue" evidence="4">
    <location>
        <position position="1"/>
    </location>
</feature>
<accession>A0A8X6KDL5</accession>
<keyword evidence="1" id="KW-0863">Zinc-finger</keyword>
<dbReference type="Pfam" id="PF03732">
    <property type="entry name" value="Retrotrans_gag"/>
    <property type="match status" value="1"/>
</dbReference>
<feature type="domain" description="CCHC-type" evidence="3">
    <location>
        <begin position="467"/>
        <end position="482"/>
    </location>
</feature>
<dbReference type="InterPro" id="IPR036875">
    <property type="entry name" value="Znf_CCHC_sf"/>
</dbReference>
<dbReference type="PANTHER" id="PTHR33194">
    <property type="entry name" value="ZINC KNUCKLE DOMAINCONTAINING PROTEIN"/>
    <property type="match status" value="1"/>
</dbReference>
<evidence type="ECO:0000259" key="3">
    <source>
        <dbReference type="PROSITE" id="PS50158"/>
    </source>
</evidence>
<dbReference type="SMART" id="SM00343">
    <property type="entry name" value="ZnF_C2HC"/>
    <property type="match status" value="1"/>
</dbReference>
<evidence type="ECO:0000256" key="1">
    <source>
        <dbReference type="PROSITE-ProRule" id="PRU00047"/>
    </source>
</evidence>
<dbReference type="Proteomes" id="UP000887116">
    <property type="component" value="Unassembled WGS sequence"/>
</dbReference>
<keyword evidence="1" id="KW-0862">Zinc</keyword>
<gene>
    <name evidence="4" type="primary">AVEN_138484_1</name>
    <name evidence="4" type="ORF">TNCT_569821</name>
</gene>